<feature type="compositionally biased region" description="Low complexity" evidence="1">
    <location>
        <begin position="675"/>
        <end position="691"/>
    </location>
</feature>
<organism evidence="4 5">
    <name type="scientific">Shearwaterpox virus</name>
    <dbReference type="NCBI Taxonomy" id="1974596"/>
    <lineage>
        <taxon>Viruses</taxon>
        <taxon>Varidnaviria</taxon>
        <taxon>Bamfordvirae</taxon>
        <taxon>Nucleocytoviricota</taxon>
        <taxon>Pokkesviricetes</taxon>
        <taxon>Chitovirales</taxon>
        <taxon>Poxviridae</taxon>
        <taxon>Chordopoxvirinae</taxon>
        <taxon>Avipoxvirus</taxon>
        <taxon>Avipoxvirus canarypox</taxon>
        <taxon>Canarypox virus</taxon>
    </lineage>
</organism>
<evidence type="ECO:0000256" key="1">
    <source>
        <dbReference type="SAM" id="MobiDB-lite"/>
    </source>
</evidence>
<dbReference type="Pfam" id="PF13168">
    <property type="entry name" value="Poxvirus_B22R_C"/>
    <property type="match status" value="1"/>
</dbReference>
<protein>
    <submittedName>
        <fullName evidence="4">SWPV1-142</fullName>
    </submittedName>
</protein>
<dbReference type="Pfam" id="PF04395">
    <property type="entry name" value="Poxvirus_B22R"/>
    <property type="match status" value="1"/>
</dbReference>
<evidence type="ECO:0000259" key="3">
    <source>
        <dbReference type="Pfam" id="PF13169"/>
    </source>
</evidence>
<sequence>MKTKWRGINITKEITISVIFYSVIFASYTDDYENDSCLRKDSKYHSTVNYAKPKELLDHKAIASMRYLKIARTRERERFHNCFDWERIREKIKYNFIKMCGTYSAQHDVEPVYMYNYTYSVSLRISDETKKMPNSLTFGLKLFSCISSTVLSLSKEDIEYFNCNTRDNVLMCSVPSVSDVTYDNSKCKNITVDKVTIKNFTMTKDKDDSVISVTFKGVSSSPPYEPSSVFVECVKHILFNCQKTSGQLGQVVVTSQLTNNCHDCQMSLMVDVVPVSDEFKTSLATCGGLTYDKMASLFYTCKVTGGTDCINYIYIKDNIKSNSIKALHTYMGKKRRHKRDINDNNIMLCSSQNVSTECEEIKDSFINYNHLDCMYNMYTDDSGEEYDKCIYDHSIKKHSDNHNRKGKWKHKGHSMSKRRYKRSDVEDDNVYNFHRYIKDYLSIDNIIREDITHLQVGMYKKHGGISGDGELVNTLKDMIKSKFSKYMPIIPSDTLPKNILTILDVPVPRLEGKNIVSSSLSSIAFRKIESIRSAVKTNKHNNRIFIEDLVNLERRLRHIELNNKQHKSIISYFNDGINTYKKSGGRAVSIIATFGEKVLGVEVESIISRPFREDDGIYNAKSSSFNNNIRYTPKSQKPVESQYTHHTFTKNRCKRGIGAVCGLLSLTNYRDSRGRSTPSLSKSSSNSLHSGDISSSTDMSQDLYRYYESSSRGSRMNSGSYSSYHSRGRPSTNIESINSILSRYGHGSEYSTSSMYSESVNSILSRYSSGRTGSSYTSSSGRGHDSISTLSSSNYIIGSGAPLTDYGSRMVKISKLLDKTVTFNLASQLLTSRLIDLQLRYNDNDRATAVAETVSASLESIGGVMSIAGSLMSTRLCFSGMGLSTISGLIDSGVDIYHILTGKPRSPDPVIKTFNMYSRYMCDTTRSGVRKCMIPGTETLVYMSYRNDTSFKQPLDELQLYFIDTPDSILMYLNTSNIVLDFSLTVACPLGHLRSVDVDITAYTTPKYTNEDGVRFYKFLSLGAMLSSFPIVRLTCGRDITLTLKPFEVKLSDMQLLKMATPGEPEETKNIPSNVCDIFPLKNFNLLVRGCPFDSSITYITHTTCSILLRIASWEPISKRWILESPFGKDNELKQLFVFQKRNFSDIVIKPNTVQGHSKFCVSKHSTECYWKDIMLLDDTSSCTSRSRHIYVEIYTFGDGRGFTSFVLTCPSGSTPVAVGNKDGVIELPIGDFYTSKMFASTKEKKIGVFCVDNYDSNFKSDLVHIKFVSQVYNSSVIYLDEYTGKEQVFEDMAKLGKMPWRSKKCVTWIHKRSCISYHGKIDIWTEDYIIETDIGDEIMITEKYDASTIDINSIEKSKLWFPSDLEIHYYINNLGKAYDDSNRFWTDAKSMYRTYSSVVLILIPCTVRSNMLIYDTSDMISSLAYHQSMTQDYGDGKKYILTRISGSSCFAELDLNSRMIKVTCDPFSIPRSIRKYEGICSITVTSRDHCASLEDDIKTNGYSKEQANTPRYCEKYIHPAVWEDPDHYCGYFSKFRHIGYRYPKYEPCRSYIHVYYKDTWIEKEILSKPPYAFKFTYDKNNEYVDPNLSNSLKRLYEEYRSISEYKQGSLPTAINRLTESLTSNGRSITEVVVNGRILETAYKADTERLKELERAISITSQEVIANSLSAEDIKDIIQNKEKCCLINFRDNSITKINTLSNYHCGEIDDYIYDDFITYSNMSKDQIRPLILINGTLEDFNLLNEIGEPIVSCIEATVIPINTEKIRNEIEETILLRAFKEGLEELMYEVDMNISSILMKYNVSSLSNLE</sequence>
<dbReference type="InterPro" id="IPR025133">
    <property type="entry name" value="Poxvirus_B22R_N_dom"/>
</dbReference>
<proteinExistence type="predicted"/>
<evidence type="ECO:0000313" key="5">
    <source>
        <dbReference type="Proteomes" id="UP000315116"/>
    </source>
</evidence>
<dbReference type="InterPro" id="IPR025128">
    <property type="entry name" value="Poxvirus_B22R_C_dom"/>
</dbReference>
<feature type="compositionally biased region" description="Low complexity" evidence="1">
    <location>
        <begin position="704"/>
        <end position="731"/>
    </location>
</feature>
<reference evidence="4 5" key="1">
    <citation type="journal article" date="2017" name="BMC Genomics">
        <title>Genomic characterization of two novel pathogenic avipoxviruses isolated from pacific shearwaters (Ardenna spp.).</title>
        <authorList>
            <person name="Sarker S."/>
            <person name="Das S."/>
            <person name="Lavers J.L."/>
            <person name="Hutton I."/>
            <person name="Helbig K."/>
            <person name="Imbery J."/>
            <person name="Upton C."/>
            <person name="Raidal S.R."/>
        </authorList>
    </citation>
    <scope>NUCLEOTIDE SEQUENCE [LARGE SCALE GENOMIC DNA]</scope>
    <source>
        <strain evidence="4 5">SWPV-1</strain>
    </source>
</reference>
<gene>
    <name evidence="4" type="primary">SWPV1-142</name>
</gene>
<dbReference type="Pfam" id="PF13169">
    <property type="entry name" value="Poxvirus_B22R_N"/>
    <property type="match status" value="1"/>
</dbReference>
<dbReference type="EMBL" id="KX857216">
    <property type="protein sequence ID" value="ARF02729.1"/>
    <property type="molecule type" value="Genomic_DNA"/>
</dbReference>
<feature type="region of interest" description="Disordered" evidence="1">
    <location>
        <begin position="672"/>
        <end position="732"/>
    </location>
</feature>
<dbReference type="Proteomes" id="UP000315116">
    <property type="component" value="Segment"/>
</dbReference>
<accession>A0A1V0S832</accession>
<evidence type="ECO:0000313" key="4">
    <source>
        <dbReference type="EMBL" id="ARF02729.1"/>
    </source>
</evidence>
<name>A0A1V0S832_CNPV</name>
<feature type="domain" description="Poxvirus B22R protein N-terminal" evidence="3">
    <location>
        <begin position="35"/>
        <end position="126"/>
    </location>
</feature>
<dbReference type="InterPro" id="IPR007490">
    <property type="entry name" value="Poxvirus_B22"/>
</dbReference>
<evidence type="ECO:0000259" key="2">
    <source>
        <dbReference type="Pfam" id="PF13168"/>
    </source>
</evidence>
<feature type="domain" description="Poxvirus B22R protein C-terminal" evidence="2">
    <location>
        <begin position="849"/>
        <end position="1043"/>
    </location>
</feature>